<comment type="caution">
    <text evidence="2">The sequence shown here is derived from an EMBL/GenBank/DDBJ whole genome shotgun (WGS) entry which is preliminary data.</text>
</comment>
<feature type="compositionally biased region" description="Polar residues" evidence="1">
    <location>
        <begin position="128"/>
        <end position="138"/>
    </location>
</feature>
<keyword evidence="3" id="KW-1185">Reference proteome</keyword>
<accession>A0A4Z2F1T8</accession>
<evidence type="ECO:0000313" key="2">
    <source>
        <dbReference type="EMBL" id="TNN34933.1"/>
    </source>
</evidence>
<feature type="region of interest" description="Disordered" evidence="1">
    <location>
        <begin position="97"/>
        <end position="139"/>
    </location>
</feature>
<evidence type="ECO:0000256" key="1">
    <source>
        <dbReference type="SAM" id="MobiDB-lite"/>
    </source>
</evidence>
<dbReference type="Proteomes" id="UP000314294">
    <property type="component" value="Unassembled WGS sequence"/>
</dbReference>
<evidence type="ECO:0000313" key="3">
    <source>
        <dbReference type="Proteomes" id="UP000314294"/>
    </source>
</evidence>
<name>A0A4Z2F1T8_9TELE</name>
<reference evidence="2 3" key="1">
    <citation type="submission" date="2019-03" db="EMBL/GenBank/DDBJ databases">
        <title>First draft genome of Liparis tanakae, snailfish: a comprehensive survey of snailfish specific genes.</title>
        <authorList>
            <person name="Kim W."/>
            <person name="Song I."/>
            <person name="Jeong J.-H."/>
            <person name="Kim D."/>
            <person name="Kim S."/>
            <person name="Ryu S."/>
            <person name="Song J.Y."/>
            <person name="Lee S.K."/>
        </authorList>
    </citation>
    <scope>NUCLEOTIDE SEQUENCE [LARGE SCALE GENOMIC DNA]</scope>
    <source>
        <tissue evidence="2">Muscle</tissue>
    </source>
</reference>
<feature type="compositionally biased region" description="Basic and acidic residues" evidence="1">
    <location>
        <begin position="100"/>
        <end position="111"/>
    </location>
</feature>
<gene>
    <name evidence="2" type="ORF">EYF80_054902</name>
</gene>
<protein>
    <submittedName>
        <fullName evidence="2">Uncharacterized protein</fullName>
    </submittedName>
</protein>
<organism evidence="2 3">
    <name type="scientific">Liparis tanakae</name>
    <name type="common">Tanaka's snailfish</name>
    <dbReference type="NCBI Taxonomy" id="230148"/>
    <lineage>
        <taxon>Eukaryota</taxon>
        <taxon>Metazoa</taxon>
        <taxon>Chordata</taxon>
        <taxon>Craniata</taxon>
        <taxon>Vertebrata</taxon>
        <taxon>Euteleostomi</taxon>
        <taxon>Actinopterygii</taxon>
        <taxon>Neopterygii</taxon>
        <taxon>Teleostei</taxon>
        <taxon>Neoteleostei</taxon>
        <taxon>Acanthomorphata</taxon>
        <taxon>Eupercaria</taxon>
        <taxon>Perciformes</taxon>
        <taxon>Cottioidei</taxon>
        <taxon>Cottales</taxon>
        <taxon>Liparidae</taxon>
        <taxon>Liparis</taxon>
    </lineage>
</organism>
<feature type="region of interest" description="Disordered" evidence="1">
    <location>
        <begin position="1"/>
        <end position="31"/>
    </location>
</feature>
<proteinExistence type="predicted"/>
<dbReference type="AlphaFoldDB" id="A0A4Z2F1T8"/>
<sequence>MQKTPKQEQRPFNPKVSAPDLRPLVSGPHSSDLSELCVEAGAHQSGSQVVPILLMVYRFQPSTGGKVQMKEKVHTNSRPRMACFGCRRMFPRGRQITKNRSKDSTARDHRATMPGANSRVREGAGTAPQGNHRTSEPSTHGALRHLFWFHREPFKAGFSKEPCP</sequence>
<dbReference type="EMBL" id="SRLO01001863">
    <property type="protein sequence ID" value="TNN34933.1"/>
    <property type="molecule type" value="Genomic_DNA"/>
</dbReference>